<protein>
    <submittedName>
        <fullName evidence="3">Putative chromosome segregation protein SMC</fullName>
    </submittedName>
</protein>
<evidence type="ECO:0000313" key="3">
    <source>
        <dbReference type="EMBL" id="AIE91270.1"/>
    </source>
</evidence>
<organism evidence="3">
    <name type="scientific">uncultured marine group II/III euryarchaeote AD1000_113_C07</name>
    <dbReference type="NCBI Taxonomy" id="1457718"/>
    <lineage>
        <taxon>Archaea</taxon>
        <taxon>Methanobacteriati</taxon>
        <taxon>Methanobacteriota</taxon>
        <taxon>environmental samples</taxon>
    </lineage>
</organism>
<proteinExistence type="predicted"/>
<reference evidence="3" key="1">
    <citation type="journal article" date="2014" name="Genome Biol. Evol.">
        <title>Pangenome evidence for extensive interdomain horizontal transfer affecting lineage core and shell genes in uncultured planktonic thaumarchaeota and euryarchaeota.</title>
        <authorList>
            <person name="Deschamps P."/>
            <person name="Zivanovic Y."/>
            <person name="Moreira D."/>
            <person name="Rodriguez-Valera F."/>
            <person name="Lopez-Garcia P."/>
        </authorList>
    </citation>
    <scope>NUCLEOTIDE SEQUENCE</scope>
</reference>
<evidence type="ECO:0000256" key="2">
    <source>
        <dbReference type="SAM" id="MobiDB-lite"/>
    </source>
</evidence>
<name>A0A075FII7_9EURY</name>
<feature type="compositionally biased region" description="Acidic residues" evidence="2">
    <location>
        <begin position="185"/>
        <end position="206"/>
    </location>
</feature>
<dbReference type="EMBL" id="KF900332">
    <property type="protein sequence ID" value="AIE91270.1"/>
    <property type="molecule type" value="Genomic_DNA"/>
</dbReference>
<accession>A0A075FII7</accession>
<dbReference type="AlphaFoldDB" id="A0A075FII7"/>
<feature type="coiled-coil region" evidence="1">
    <location>
        <begin position="14"/>
        <end position="69"/>
    </location>
</feature>
<feature type="region of interest" description="Disordered" evidence="2">
    <location>
        <begin position="182"/>
        <end position="206"/>
    </location>
</feature>
<keyword evidence="1" id="KW-0175">Coiled coil</keyword>
<evidence type="ECO:0000256" key="1">
    <source>
        <dbReference type="SAM" id="Coils"/>
    </source>
</evidence>
<sequence length="206" mass="23969">MSEEDSTVSPDLRIRQLEEDLLKEKDRLEKLYAGYTALKDATDEKDATIDVLERQMIDKEIEMEGMQELFSEKDVRIRDLELDGAKNSQRVKHLEPELQKMEEMYTRESARLGRVFEVAEDLDEALRVAKGQLNARDDWYAQHMKLFEDLSTAIQTRYDMIDSAIEAIREQELKQATFRERMDEALEAAGDELTAGDEPEEEVDDE</sequence>